<dbReference type="InterPro" id="IPR039589">
    <property type="entry name" value="TBCC1"/>
</dbReference>
<dbReference type="PANTHER" id="PTHR16052:SF0">
    <property type="entry name" value="TBCC DOMAIN-CONTAINING PROTEIN 1"/>
    <property type="match status" value="1"/>
</dbReference>
<reference evidence="4 5" key="1">
    <citation type="submission" date="2022-07" db="EMBL/GenBank/DDBJ databases">
        <title>Genome-wide signatures of adaptation to extreme environments.</title>
        <authorList>
            <person name="Cho C.H."/>
            <person name="Yoon H.S."/>
        </authorList>
    </citation>
    <scope>NUCLEOTIDE SEQUENCE [LARGE SCALE GENOMIC DNA]</scope>
    <source>
        <strain evidence="4 5">108.79 E11</strain>
    </source>
</reference>
<dbReference type="InterPro" id="IPR016098">
    <property type="entry name" value="CAP/MinC_C"/>
</dbReference>
<feature type="domain" description="C-CAP/cofactor C-like" evidence="3">
    <location>
        <begin position="287"/>
        <end position="419"/>
    </location>
</feature>
<protein>
    <recommendedName>
        <fullName evidence="3">C-CAP/cofactor C-like domain-containing protein</fullName>
    </recommendedName>
</protein>
<dbReference type="PROSITE" id="PS51329">
    <property type="entry name" value="C_CAP_COFACTOR_C"/>
    <property type="match status" value="1"/>
</dbReference>
<dbReference type="EMBL" id="JANCYU010000003">
    <property type="protein sequence ID" value="KAK4522325.1"/>
    <property type="molecule type" value="Genomic_DNA"/>
</dbReference>
<comment type="caution">
    <text evidence="4">The sequence shown here is derived from an EMBL/GenBank/DDBJ whole genome shotgun (WGS) entry which is preliminary data.</text>
</comment>
<proteinExistence type="inferred from homology"/>
<keyword evidence="5" id="KW-1185">Reference proteome</keyword>
<feature type="region of interest" description="Disordered" evidence="2">
    <location>
        <begin position="128"/>
        <end position="165"/>
    </location>
</feature>
<comment type="similarity">
    <text evidence="1">Belongs to the TBCC family.</text>
</comment>
<accession>A0AAV9I328</accession>
<evidence type="ECO:0000313" key="4">
    <source>
        <dbReference type="EMBL" id="KAK4522325.1"/>
    </source>
</evidence>
<organism evidence="4 5">
    <name type="scientific">Galdieria yellowstonensis</name>
    <dbReference type="NCBI Taxonomy" id="3028027"/>
    <lineage>
        <taxon>Eukaryota</taxon>
        <taxon>Rhodophyta</taxon>
        <taxon>Bangiophyceae</taxon>
        <taxon>Galdieriales</taxon>
        <taxon>Galdieriaceae</taxon>
        <taxon>Galdieria</taxon>
    </lineage>
</organism>
<sequence>MEPNNSIQNKLEDGALYVKRSFFEHGVTVPLVTSTMLKTEALASVFEELFHLATRMDNKLVIRMDQWNDACKRHLGLSQLQAQHIVHTLYVVAPDIRNEHNWIPFVELLVFVRLQACARRLATPLRPSTDDVFPRTSPRTGSTQDDNLRSNYAYPSRPSSPRLERSTPTFYRETMFVVNSLPVILGDLVRLYGVVERVGRQAASSVDTKEENNEPMESDTLPPEYLKHLHFLFLATVGNQPCSWRDWIEMWIERNGATPLSVDSWSVILGNSLKLSAQQNGGVAPWPIDPTLELSQLVRCTILREGTEEEPLLHRDVRIRNCKEVYIYLLNGMDCVSIEGCSDCIIFIGAAYCISVTSCESVKIVSTSKFLRITNVVDSTFYLCVNHQPALLGDNRGLRLAPLNAFYPCLEEHMKVCGVSASLNYWNEPFVILDASYPPSTVANILPPEQLCPFAVPVHNNNDGTTKKNPVALPKEYLEAVDEKAKSVDTLRELVRQQQGNLDLERTVQHYFREWLISTGNIRQIHDLVKLAESFE</sequence>
<evidence type="ECO:0000256" key="2">
    <source>
        <dbReference type="SAM" id="MobiDB-lite"/>
    </source>
</evidence>
<dbReference type="InterPro" id="IPR012945">
    <property type="entry name" value="Tubulin-bd_cofactor_C_dom"/>
</dbReference>
<evidence type="ECO:0000313" key="5">
    <source>
        <dbReference type="Proteomes" id="UP001300502"/>
    </source>
</evidence>
<evidence type="ECO:0000256" key="1">
    <source>
        <dbReference type="ARBA" id="ARBA00008848"/>
    </source>
</evidence>
<dbReference type="Pfam" id="PF07986">
    <property type="entry name" value="TBCC"/>
    <property type="match status" value="1"/>
</dbReference>
<dbReference type="PANTHER" id="PTHR16052">
    <property type="entry name" value="TBCC DOMAIN-CONTAINING PROTEIN 1"/>
    <property type="match status" value="1"/>
</dbReference>
<gene>
    <name evidence="4" type="ORF">GAYE_HPESCF16G0205</name>
</gene>
<dbReference type="Proteomes" id="UP001300502">
    <property type="component" value="Unassembled WGS sequence"/>
</dbReference>
<dbReference type="InterPro" id="IPR017901">
    <property type="entry name" value="C-CAP_CF_C-like"/>
</dbReference>
<name>A0AAV9I328_9RHOD</name>
<dbReference type="AlphaFoldDB" id="A0AAV9I328"/>
<dbReference type="Gene3D" id="2.160.20.70">
    <property type="match status" value="1"/>
</dbReference>
<evidence type="ECO:0000259" key="3">
    <source>
        <dbReference type="PROSITE" id="PS51329"/>
    </source>
</evidence>